<dbReference type="SUPFAM" id="SSF50370">
    <property type="entry name" value="Ricin B-like lectins"/>
    <property type="match status" value="1"/>
</dbReference>
<dbReference type="AlphaFoldDB" id="A0A9P7D9Q2"/>
<reference evidence="1" key="1">
    <citation type="journal article" date="2020" name="New Phytol.">
        <title>Comparative genomics reveals dynamic genome evolution in host specialist ectomycorrhizal fungi.</title>
        <authorList>
            <person name="Lofgren L.A."/>
            <person name="Nguyen N.H."/>
            <person name="Vilgalys R."/>
            <person name="Ruytinx J."/>
            <person name="Liao H.L."/>
            <person name="Branco S."/>
            <person name="Kuo A."/>
            <person name="LaButti K."/>
            <person name="Lipzen A."/>
            <person name="Andreopoulos W."/>
            <person name="Pangilinan J."/>
            <person name="Riley R."/>
            <person name="Hundley H."/>
            <person name="Na H."/>
            <person name="Barry K."/>
            <person name="Grigoriev I.V."/>
            <person name="Stajich J.E."/>
            <person name="Kennedy P.G."/>
        </authorList>
    </citation>
    <scope>NUCLEOTIDE SEQUENCE</scope>
    <source>
        <strain evidence="1">DOB743</strain>
    </source>
</reference>
<gene>
    <name evidence="1" type="ORF">EV702DRAFT_1058015</name>
</gene>
<dbReference type="InterPro" id="IPR035992">
    <property type="entry name" value="Ricin_B-like_lectins"/>
</dbReference>
<comment type="caution">
    <text evidence="1">The sequence shown here is derived from an EMBL/GenBank/DDBJ whole genome shotgun (WGS) entry which is preliminary data.</text>
</comment>
<name>A0A9P7D9Q2_9AGAM</name>
<dbReference type="OrthoDB" id="9895617at2759"/>
<accession>A0A9P7D9Q2</accession>
<dbReference type="EMBL" id="JABBWD010000001">
    <property type="protein sequence ID" value="KAG1784202.1"/>
    <property type="molecule type" value="Genomic_DNA"/>
</dbReference>
<sequence>MSANAQLYGFPPGYFVIRNLSNGRLWDVGGDDVEDSVEILLWPEKEKSLVESEFAFRVRTGSVNSNKTSALRNPDANNQVFFIDTSGALCSRSSGHAIDVEGDRLVLRHRRPISQPYPNEYSHPLPRFSYSRETHHITTSFQCDPTYPPPAAQTSTAWMRKTYVLSSIPMPKPKSLLDNASAFLSSAVITPISFFSGGTAQRKATPEDVFSGDIDLTEDETLEQDRGVEGEADDSPELLRKLRVLTIGQRDAPAEGESARKRRQWQILPLRTSAAHRRLL</sequence>
<dbReference type="Gene3D" id="2.80.10.50">
    <property type="match status" value="1"/>
</dbReference>
<dbReference type="Proteomes" id="UP000714275">
    <property type="component" value="Unassembled WGS sequence"/>
</dbReference>
<proteinExistence type="predicted"/>
<organism evidence="1 2">
    <name type="scientific">Suillus placidus</name>
    <dbReference type="NCBI Taxonomy" id="48579"/>
    <lineage>
        <taxon>Eukaryota</taxon>
        <taxon>Fungi</taxon>
        <taxon>Dikarya</taxon>
        <taxon>Basidiomycota</taxon>
        <taxon>Agaricomycotina</taxon>
        <taxon>Agaricomycetes</taxon>
        <taxon>Agaricomycetidae</taxon>
        <taxon>Boletales</taxon>
        <taxon>Suillineae</taxon>
        <taxon>Suillaceae</taxon>
        <taxon>Suillus</taxon>
    </lineage>
</organism>
<evidence type="ECO:0000313" key="1">
    <source>
        <dbReference type="EMBL" id="KAG1784202.1"/>
    </source>
</evidence>
<protein>
    <submittedName>
        <fullName evidence="1">Uncharacterized protein</fullName>
    </submittedName>
</protein>
<evidence type="ECO:0000313" key="2">
    <source>
        <dbReference type="Proteomes" id="UP000714275"/>
    </source>
</evidence>
<feature type="non-terminal residue" evidence="1">
    <location>
        <position position="1"/>
    </location>
</feature>
<keyword evidence="2" id="KW-1185">Reference proteome</keyword>